<comment type="caution">
    <text evidence="1">The sequence shown here is derived from an EMBL/GenBank/DDBJ whole genome shotgun (WGS) entry which is preliminary data.</text>
</comment>
<proteinExistence type="predicted"/>
<evidence type="ECO:0000313" key="1">
    <source>
        <dbReference type="EMBL" id="RHD82775.1"/>
    </source>
</evidence>
<evidence type="ECO:0000313" key="2">
    <source>
        <dbReference type="Proteomes" id="UP000283429"/>
    </source>
</evidence>
<name>A0A414HEC2_PHOVU</name>
<reference evidence="1 2" key="1">
    <citation type="submission" date="2018-08" db="EMBL/GenBank/DDBJ databases">
        <title>A genome reference for cultivated species of the human gut microbiota.</title>
        <authorList>
            <person name="Zou Y."/>
            <person name="Xue W."/>
            <person name="Luo G."/>
        </authorList>
    </citation>
    <scope>NUCLEOTIDE SEQUENCE [LARGE SCALE GENOMIC DNA]</scope>
    <source>
        <strain evidence="1 2">AM30-40</strain>
    </source>
</reference>
<accession>A0A414HEC2</accession>
<dbReference type="EMBL" id="QSJM01000011">
    <property type="protein sequence ID" value="RHD82775.1"/>
    <property type="molecule type" value="Genomic_DNA"/>
</dbReference>
<dbReference type="AlphaFoldDB" id="A0A414HEC2"/>
<gene>
    <name evidence="1" type="ORF">DW783_05190</name>
</gene>
<organism evidence="1 2">
    <name type="scientific">Phocaeicola vulgatus</name>
    <name type="common">Bacteroides vulgatus</name>
    <dbReference type="NCBI Taxonomy" id="821"/>
    <lineage>
        <taxon>Bacteria</taxon>
        <taxon>Pseudomonadati</taxon>
        <taxon>Bacteroidota</taxon>
        <taxon>Bacteroidia</taxon>
        <taxon>Bacteroidales</taxon>
        <taxon>Bacteroidaceae</taxon>
        <taxon>Phocaeicola</taxon>
    </lineage>
</organism>
<protein>
    <submittedName>
        <fullName evidence="1">Uncharacterized protein</fullName>
    </submittedName>
</protein>
<dbReference type="Proteomes" id="UP000283429">
    <property type="component" value="Unassembled WGS sequence"/>
</dbReference>
<sequence length="256" mass="29409">MEKTMTVDVYAISGDFVTCSDCGKVMLLPHGADKCPACRSEGTLAWTDDALQETDIDGLVGRHCNLHQKVAPTPEEYLSLSTLATEYIHYLADRPQTARETLSLILEISSLFEKHWQETCCFQSENLYTPAINSLLDKLDRKLREGDAIPIEYQNCRSLGEFFRVVADDRPARQEVLFSSDREGNFYFNGRKVTVVPSMDYAYRLRKTRIHTSYNRPADFYFRFLARYGPYGTYGNSYYPSVTDMICRRYLPDATE</sequence>